<evidence type="ECO:0000256" key="1">
    <source>
        <dbReference type="SAM" id="MobiDB-lite"/>
    </source>
</evidence>
<proteinExistence type="predicted"/>
<accession>L8GD93</accession>
<dbReference type="HOGENOM" id="CLU_1046330_0_0_1"/>
<evidence type="ECO:0000313" key="3">
    <source>
        <dbReference type="Proteomes" id="UP000011064"/>
    </source>
</evidence>
<gene>
    <name evidence="2" type="ORF">GMDG_04935</name>
</gene>
<evidence type="ECO:0000313" key="2">
    <source>
        <dbReference type="EMBL" id="ELR10668.1"/>
    </source>
</evidence>
<name>L8GD93_PSED2</name>
<reference evidence="3" key="1">
    <citation type="submission" date="2010-09" db="EMBL/GenBank/DDBJ databases">
        <title>The genome sequence of Geomyces destructans 20631-21.</title>
        <authorList>
            <consortium name="The Broad Institute Genome Sequencing Platform"/>
            <person name="Cuomo C.A."/>
            <person name="Blehert D.S."/>
            <person name="Lorch J.M."/>
            <person name="Young S.K."/>
            <person name="Zeng Q."/>
            <person name="Gargeya S."/>
            <person name="Fitzgerald M."/>
            <person name="Haas B."/>
            <person name="Abouelleil A."/>
            <person name="Alvarado L."/>
            <person name="Arachchi H.M."/>
            <person name="Berlin A."/>
            <person name="Brown A."/>
            <person name="Chapman S.B."/>
            <person name="Chen Z."/>
            <person name="Dunbar C."/>
            <person name="Freedman E."/>
            <person name="Gearin G."/>
            <person name="Gellesch M."/>
            <person name="Goldberg J."/>
            <person name="Griggs A."/>
            <person name="Gujja S."/>
            <person name="Heiman D."/>
            <person name="Howarth C."/>
            <person name="Larson L."/>
            <person name="Lui A."/>
            <person name="MacDonald P.J.P."/>
            <person name="Montmayeur A."/>
            <person name="Murphy C."/>
            <person name="Neiman D."/>
            <person name="Pearson M."/>
            <person name="Priest M."/>
            <person name="Roberts A."/>
            <person name="Saif S."/>
            <person name="Shea T."/>
            <person name="Shenoy N."/>
            <person name="Sisk P."/>
            <person name="Stolte C."/>
            <person name="Sykes S."/>
            <person name="Wortman J."/>
            <person name="Nusbaum C."/>
            <person name="Birren B."/>
        </authorList>
    </citation>
    <scope>NUCLEOTIDE SEQUENCE [LARGE SCALE GENOMIC DNA]</scope>
    <source>
        <strain evidence="3">ATCC MYA-4855 / 20631-21</strain>
    </source>
</reference>
<dbReference type="InParanoid" id="L8GD93"/>
<organism evidence="2 3">
    <name type="scientific">Pseudogymnoascus destructans (strain ATCC MYA-4855 / 20631-21)</name>
    <name type="common">Bat white-nose syndrome fungus</name>
    <name type="synonym">Geomyces destructans</name>
    <dbReference type="NCBI Taxonomy" id="658429"/>
    <lineage>
        <taxon>Eukaryota</taxon>
        <taxon>Fungi</taxon>
        <taxon>Dikarya</taxon>
        <taxon>Ascomycota</taxon>
        <taxon>Pezizomycotina</taxon>
        <taxon>Leotiomycetes</taxon>
        <taxon>Thelebolales</taxon>
        <taxon>Thelebolaceae</taxon>
        <taxon>Pseudogymnoascus</taxon>
    </lineage>
</organism>
<dbReference type="Proteomes" id="UP000011064">
    <property type="component" value="Unassembled WGS sequence"/>
</dbReference>
<feature type="region of interest" description="Disordered" evidence="1">
    <location>
        <begin position="175"/>
        <end position="205"/>
    </location>
</feature>
<dbReference type="EMBL" id="GL573264">
    <property type="protein sequence ID" value="ELR10668.1"/>
    <property type="molecule type" value="Genomic_DNA"/>
</dbReference>
<keyword evidence="3" id="KW-1185">Reference proteome</keyword>
<sequence>MDVRLPDKEYTGLIEALLTGIWTQDEEDFKYIAAALYSQKLDWLLMAYNTAIQTAKKEHRTVVAVSLELSIAVIYDKGINRHDEGAEIYKRIIDIYGDTRIDLMLVRSLVNAKCYLGSYLIWKAIEDGGPLSEADQEYGRQLEDLVQRKLRLVVDDNVPSYVDRELDMDLDEKNLPSRRLLGSPQELEEKEPEESNRRDLERQTAKHDINTLLPSICIVCSGCEAPPVPWRAREMTSHVRNMGVYHAGRSLDISGLQITTMRPKQM</sequence>
<protein>
    <submittedName>
        <fullName evidence="2">Uncharacterized protein</fullName>
    </submittedName>
</protein>
<dbReference type="AlphaFoldDB" id="L8GD93"/>
<feature type="compositionally biased region" description="Basic and acidic residues" evidence="1">
    <location>
        <begin position="193"/>
        <end position="205"/>
    </location>
</feature>
<dbReference type="VEuPathDB" id="FungiDB:GMDG_04935"/>